<accession>A0A498DCD1</accession>
<keyword evidence="2 5" id="KW-0812">Transmembrane</keyword>
<evidence type="ECO:0000256" key="4">
    <source>
        <dbReference type="ARBA" id="ARBA00023136"/>
    </source>
</evidence>
<dbReference type="Proteomes" id="UP000270219">
    <property type="component" value="Unassembled WGS sequence"/>
</dbReference>
<dbReference type="RefSeq" id="WP_121523588.1">
    <property type="nucleotide sequence ID" value="NZ_RCHR01000004.1"/>
</dbReference>
<gene>
    <name evidence="6" type="ORF">D8M04_12820</name>
</gene>
<protein>
    <submittedName>
        <fullName evidence="6">DUF4870 domain-containing protein</fullName>
    </submittedName>
</protein>
<dbReference type="AlphaFoldDB" id="A0A498DCD1"/>
<evidence type="ECO:0000313" key="7">
    <source>
        <dbReference type="Proteomes" id="UP000270219"/>
    </source>
</evidence>
<comment type="caution">
    <text evidence="6">The sequence shown here is derived from an EMBL/GenBank/DDBJ whole genome shotgun (WGS) entry which is preliminary data.</text>
</comment>
<keyword evidence="4 5" id="KW-0472">Membrane</keyword>
<feature type="transmembrane region" description="Helical" evidence="5">
    <location>
        <begin position="45"/>
        <end position="64"/>
    </location>
</feature>
<keyword evidence="7" id="KW-1185">Reference proteome</keyword>
<feature type="transmembrane region" description="Helical" evidence="5">
    <location>
        <begin position="12"/>
        <end position="33"/>
    </location>
</feature>
<evidence type="ECO:0000256" key="3">
    <source>
        <dbReference type="ARBA" id="ARBA00022989"/>
    </source>
</evidence>
<dbReference type="Pfam" id="PF09685">
    <property type="entry name" value="MamF_MmsF"/>
    <property type="match status" value="1"/>
</dbReference>
<proteinExistence type="predicted"/>
<keyword evidence="3 5" id="KW-1133">Transmembrane helix</keyword>
<evidence type="ECO:0000313" key="6">
    <source>
        <dbReference type="EMBL" id="RLL43791.1"/>
    </source>
</evidence>
<evidence type="ECO:0000256" key="5">
    <source>
        <dbReference type="SAM" id="Phobius"/>
    </source>
</evidence>
<evidence type="ECO:0000256" key="2">
    <source>
        <dbReference type="ARBA" id="ARBA00022692"/>
    </source>
</evidence>
<reference evidence="6 7" key="1">
    <citation type="submission" date="2018-10" db="EMBL/GenBank/DDBJ databases">
        <title>Oceanobacillus sp. YLB-02 draft genome.</title>
        <authorList>
            <person name="Yu L."/>
        </authorList>
    </citation>
    <scope>NUCLEOTIDE SEQUENCE [LARGE SCALE GENOMIC DNA]</scope>
    <source>
        <strain evidence="6 7">YLB-02</strain>
    </source>
</reference>
<dbReference type="EMBL" id="RCHR01000004">
    <property type="protein sequence ID" value="RLL43791.1"/>
    <property type="molecule type" value="Genomic_DNA"/>
</dbReference>
<dbReference type="OrthoDB" id="2654325at2"/>
<dbReference type="InterPro" id="IPR019109">
    <property type="entry name" value="MamF_MmsF"/>
</dbReference>
<organism evidence="6 7">
    <name type="scientific">Oceanobacillus piezotolerans</name>
    <dbReference type="NCBI Taxonomy" id="2448030"/>
    <lineage>
        <taxon>Bacteria</taxon>
        <taxon>Bacillati</taxon>
        <taxon>Bacillota</taxon>
        <taxon>Bacilli</taxon>
        <taxon>Bacillales</taxon>
        <taxon>Bacillaceae</taxon>
        <taxon>Oceanobacillus</taxon>
    </lineage>
</organism>
<comment type="subcellular location">
    <subcellularLocation>
        <location evidence="1">Membrane</location>
        <topology evidence="1">Multi-pass membrane protein</topology>
    </subcellularLocation>
</comment>
<evidence type="ECO:0000256" key="1">
    <source>
        <dbReference type="ARBA" id="ARBA00004141"/>
    </source>
</evidence>
<feature type="transmembrane region" description="Helical" evidence="5">
    <location>
        <begin position="70"/>
        <end position="90"/>
    </location>
</feature>
<name>A0A498DCD1_9BACI</name>
<sequence>MNQSRREIFIVQLMLGISLILGFFPPLIMFLLYKKNPFYRESSRKALNFHLTIFPFFFISYFLPSWYTKIIYVVLVVELIFIVSAMIRIARNQSHTYFISIPYIRK</sequence>